<gene>
    <name evidence="3" type="ORF">BaOVIS_026490</name>
</gene>
<sequence length="1032" mass="115711">MSEGSVTIRDSLLNSPTNLKEAIDWILRVTNKDGQETLDNTTTGNCLCPLSQAVVTVLRDVRVKDYLDHQEERLLVKDILDKIDTIGGVRTTRNLIEEVAEGLRKFVGWKEDEESSTVDTPAKKIVMGNEGIGGKDYTSAYSEEATISTINSDGTGNDWTTLAKIFLGCIPFVFSGLSYLYWMSARLQSVYDSIDGGDIPLLYYVMRMGYPENQWRIQNNGSVTLDPLVDVFDSSGIFDDVTPSGNYATFLDELRKKAQPVAQEEDIDPGRSENEGNGDFPVQMDDATDTKDHALLKLNTLCTGYFRALNQPYRVHRRQHRLPRTIREILYWLSCVQYCPVFRVLVQKMRDLCERNGEGPNGEITFYGSNYMGEQTTCTIDSSNCITYFLSAALIAPMVLLSIQDTIESLVPEVAVQQAEVDLPSVEGRETPGQKPTNEMTYEQKIDRLASTKDPVPIHDLYANTLFEFRFPMSETQSYYLLQDCLFGLFYQLYFLMKQCYWGRTLGYGWGWCKYGDGVKCDEGGVGGVNGNGKGCTSWICPEAVENGKKYDSKKKNYEDIKQEKCGKNGGGSPGKASPLQAFLCDCLKGFTCPEVVKQESLLSQMATEKDYKNYSECYPEFLEHRGHTKVFGQECAVPMGFTGCFRSKSSGSGTSMIGLGICGVLYNFTIDDISSSSLYQLTRCICSLTRRVPRSTGTLYGFFYGLGGMLSDSSSLSGQDNDQQTIEGTKKVFTRVLDKELRDCPGYRDIGGLMIALYDWRGMTHQECNTQTKTKNNGYHEKGTLDSLHNCETPSATCGKYLKPLSGSMYNSVATVYTDTYLSWILYLSGRLQDGLKALRDEFRNINCKEAGCKGTGGGPCECPGKGCTKGTHGNPECCCPSITDCVGVHPLLYRFGFTFNSPDYVGGKGTATNYKRECYKFYERLKTVIEGPYYTQLTKEIYRFLYTTRLPFSLVIFAFWSIVMVYLLWSMTVNLDILHIQSHWRSPRSYLVPVQKLLADGSRKGFCTLGYFQEYTGDRLLSQGVSDVYL</sequence>
<keyword evidence="2" id="KW-0812">Transmembrane</keyword>
<proteinExistence type="predicted"/>
<organism evidence="3 4">
    <name type="scientific">Babesia ovis</name>
    <dbReference type="NCBI Taxonomy" id="5869"/>
    <lineage>
        <taxon>Eukaryota</taxon>
        <taxon>Sar</taxon>
        <taxon>Alveolata</taxon>
        <taxon>Apicomplexa</taxon>
        <taxon>Aconoidasida</taxon>
        <taxon>Piroplasmida</taxon>
        <taxon>Babesiidae</taxon>
        <taxon>Babesia</taxon>
    </lineage>
</organism>
<evidence type="ECO:0000256" key="1">
    <source>
        <dbReference type="SAM" id="MobiDB-lite"/>
    </source>
</evidence>
<protein>
    <submittedName>
        <fullName evidence="3">Variant erythrocyte surface antigen beta subunit, putative</fullName>
    </submittedName>
</protein>
<dbReference type="AlphaFoldDB" id="A0A9W5WVN2"/>
<dbReference type="EMBL" id="BLIY01000017">
    <property type="protein sequence ID" value="GFE55245.1"/>
    <property type="molecule type" value="Genomic_DNA"/>
</dbReference>
<feature type="transmembrane region" description="Helical" evidence="2">
    <location>
        <begin position="952"/>
        <end position="971"/>
    </location>
</feature>
<dbReference type="InterPro" id="IPR024751">
    <property type="entry name" value="VESA1"/>
</dbReference>
<name>A0A9W5WVN2_BABOV</name>
<keyword evidence="4" id="KW-1185">Reference proteome</keyword>
<feature type="region of interest" description="Disordered" evidence="1">
    <location>
        <begin position="260"/>
        <end position="282"/>
    </location>
</feature>
<evidence type="ECO:0000313" key="3">
    <source>
        <dbReference type="EMBL" id="GFE55245.1"/>
    </source>
</evidence>
<evidence type="ECO:0000256" key="2">
    <source>
        <dbReference type="SAM" id="Phobius"/>
    </source>
</evidence>
<comment type="caution">
    <text evidence="3">The sequence shown here is derived from an EMBL/GenBank/DDBJ whole genome shotgun (WGS) entry which is preliminary data.</text>
</comment>
<dbReference type="OrthoDB" id="366456at2759"/>
<evidence type="ECO:0000313" key="4">
    <source>
        <dbReference type="Proteomes" id="UP001057455"/>
    </source>
</evidence>
<keyword evidence="2" id="KW-0472">Membrane</keyword>
<keyword evidence="2" id="KW-1133">Transmembrane helix</keyword>
<reference evidence="3" key="1">
    <citation type="submission" date="2019-12" db="EMBL/GenBank/DDBJ databases">
        <title>Genome sequence of Babesia ovis.</title>
        <authorList>
            <person name="Yamagishi J."/>
            <person name="Sevinc F."/>
            <person name="Xuan X."/>
        </authorList>
    </citation>
    <scope>NUCLEOTIDE SEQUENCE</scope>
    <source>
        <strain evidence="3">Selcuk</strain>
    </source>
</reference>
<accession>A0A9W5WVN2</accession>
<dbReference type="Pfam" id="PF12785">
    <property type="entry name" value="VESA1_N"/>
    <property type="match status" value="1"/>
</dbReference>
<dbReference type="Proteomes" id="UP001057455">
    <property type="component" value="Unassembled WGS sequence"/>
</dbReference>